<dbReference type="Gene3D" id="3.40.1190.20">
    <property type="match status" value="1"/>
</dbReference>
<dbReference type="Proteomes" id="UP001499938">
    <property type="component" value="Unassembled WGS sequence"/>
</dbReference>
<evidence type="ECO:0000256" key="3">
    <source>
        <dbReference type="ARBA" id="ARBA00022741"/>
    </source>
</evidence>
<dbReference type="PANTHER" id="PTHR46566:SF5">
    <property type="entry name" value="1-PHOSPHOFRUCTOKINASE"/>
    <property type="match status" value="1"/>
</dbReference>
<sequence length="317" mass="31910">MGKDDAVIIQEAICLGLNPAVDVTYRIGTLVHGEAQRVPHVREQAGGKATNVARVVQQLGERAHLIAALGGPTGEQFAADLATGGPRLTAVATTRHTRRTVTIVEDDGTATALNEAGAAIPPAEWRAVHDSLDEVLAAASAGSVLVLSGSLPPGADEAGYAECVAAARAQGFSVIVDCGGPALLAAIDAGATHIKPNRHELLETVGCDGLAGVSALRERSPGLVVLVSDGPAGLICAGPEGEWRATPSRPLRGNPVGAGDAVVAAVATGLMLGMPIEAILRSAVGTSGAAVLNPIAGHIDREVARDLAPTVGLTRLG</sequence>
<dbReference type="SUPFAM" id="SSF53613">
    <property type="entry name" value="Ribokinase-like"/>
    <property type="match status" value="1"/>
</dbReference>
<dbReference type="InterPro" id="IPR002173">
    <property type="entry name" value="Carboh/pur_kinase_PfkB_CS"/>
</dbReference>
<dbReference type="InterPro" id="IPR029056">
    <property type="entry name" value="Ribokinase-like"/>
</dbReference>
<dbReference type="NCBIfam" id="TIGR03168">
    <property type="entry name" value="1-PFK"/>
    <property type="match status" value="1"/>
</dbReference>
<dbReference type="PROSITE" id="PS00584">
    <property type="entry name" value="PFKB_KINASES_2"/>
    <property type="match status" value="1"/>
</dbReference>
<evidence type="ECO:0000256" key="4">
    <source>
        <dbReference type="ARBA" id="ARBA00022777"/>
    </source>
</evidence>
<dbReference type="EMBL" id="BAAAPO010000026">
    <property type="protein sequence ID" value="GAA1793451.1"/>
    <property type="molecule type" value="Genomic_DNA"/>
</dbReference>
<dbReference type="PIRSF" id="PIRSF000535">
    <property type="entry name" value="1PFK/6PFK/LacC"/>
    <property type="match status" value="1"/>
</dbReference>
<proteinExistence type="inferred from homology"/>
<protein>
    <submittedName>
        <fullName evidence="8">1-phosphofructokinase family hexose kinase</fullName>
    </submittedName>
</protein>
<dbReference type="PANTHER" id="PTHR46566">
    <property type="entry name" value="1-PHOSPHOFRUCTOKINASE-RELATED"/>
    <property type="match status" value="1"/>
</dbReference>
<evidence type="ECO:0000313" key="8">
    <source>
        <dbReference type="EMBL" id="GAA1793451.1"/>
    </source>
</evidence>
<comment type="similarity">
    <text evidence="1">Belongs to the carbohydrate kinase PfkB family.</text>
</comment>
<dbReference type="Pfam" id="PF00294">
    <property type="entry name" value="PfkB"/>
    <property type="match status" value="1"/>
</dbReference>
<feature type="domain" description="Carbohydrate kinase PfkB" evidence="7">
    <location>
        <begin position="21"/>
        <end position="294"/>
    </location>
</feature>
<evidence type="ECO:0000256" key="5">
    <source>
        <dbReference type="ARBA" id="ARBA00022840"/>
    </source>
</evidence>
<dbReference type="InterPro" id="IPR017583">
    <property type="entry name" value="Tagatose/fructose_Pkinase"/>
</dbReference>
<dbReference type="InterPro" id="IPR011611">
    <property type="entry name" value="PfkB_dom"/>
</dbReference>
<gene>
    <name evidence="8" type="ORF">GCM10009811_17730</name>
</gene>
<keyword evidence="2 6" id="KW-0808">Transferase</keyword>
<keyword evidence="3" id="KW-0547">Nucleotide-binding</keyword>
<name>A0ABN2LM68_9MICO</name>
<evidence type="ECO:0000256" key="2">
    <source>
        <dbReference type="ARBA" id="ARBA00022679"/>
    </source>
</evidence>
<evidence type="ECO:0000259" key="7">
    <source>
        <dbReference type="Pfam" id="PF00294"/>
    </source>
</evidence>
<dbReference type="PROSITE" id="PS00583">
    <property type="entry name" value="PFKB_KINASES_1"/>
    <property type="match status" value="1"/>
</dbReference>
<evidence type="ECO:0000256" key="6">
    <source>
        <dbReference type="PIRNR" id="PIRNR000535"/>
    </source>
</evidence>
<keyword evidence="4" id="KW-0418">Kinase</keyword>
<comment type="caution">
    <text evidence="8">The sequence shown here is derived from an EMBL/GenBank/DDBJ whole genome shotgun (WGS) entry which is preliminary data.</text>
</comment>
<keyword evidence="5" id="KW-0067">ATP-binding</keyword>
<evidence type="ECO:0000256" key="1">
    <source>
        <dbReference type="ARBA" id="ARBA00010688"/>
    </source>
</evidence>
<keyword evidence="9" id="KW-1185">Reference proteome</keyword>
<reference evidence="8 9" key="1">
    <citation type="journal article" date="2019" name="Int. J. Syst. Evol. Microbiol.">
        <title>The Global Catalogue of Microorganisms (GCM) 10K type strain sequencing project: providing services to taxonomists for standard genome sequencing and annotation.</title>
        <authorList>
            <consortium name="The Broad Institute Genomics Platform"/>
            <consortium name="The Broad Institute Genome Sequencing Center for Infectious Disease"/>
            <person name="Wu L."/>
            <person name="Ma J."/>
        </authorList>
    </citation>
    <scope>NUCLEOTIDE SEQUENCE [LARGE SCALE GENOMIC DNA]</scope>
    <source>
        <strain evidence="8 9">JCM 15592</strain>
    </source>
</reference>
<evidence type="ECO:0000313" key="9">
    <source>
        <dbReference type="Proteomes" id="UP001499938"/>
    </source>
</evidence>
<organism evidence="8 9">
    <name type="scientific">Nostocoides veronense</name>
    <dbReference type="NCBI Taxonomy" id="330836"/>
    <lineage>
        <taxon>Bacteria</taxon>
        <taxon>Bacillati</taxon>
        <taxon>Actinomycetota</taxon>
        <taxon>Actinomycetes</taxon>
        <taxon>Micrococcales</taxon>
        <taxon>Intrasporangiaceae</taxon>
        <taxon>Nostocoides</taxon>
    </lineage>
</organism>
<accession>A0ABN2LM68</accession>